<comment type="subcellular location">
    <subcellularLocation>
        <location evidence="1">Cell inner membrane</location>
        <topology evidence="1">Multi-pass membrane protein</topology>
    </subcellularLocation>
</comment>
<evidence type="ECO:0000256" key="8">
    <source>
        <dbReference type="SAM" id="Phobius"/>
    </source>
</evidence>
<name>A0ABW3VBB7_9PSEU</name>
<keyword evidence="3" id="KW-1003">Cell membrane</keyword>
<dbReference type="EMBL" id="JBHTMB010000008">
    <property type="protein sequence ID" value="MFD1231870.1"/>
    <property type="molecule type" value="Genomic_DNA"/>
</dbReference>
<keyword evidence="4 8" id="KW-0812">Transmembrane</keyword>
<dbReference type="PANTHER" id="PTHR23513:SF9">
    <property type="entry name" value="ENTEROBACTIN EXPORTER ENTS"/>
    <property type="match status" value="1"/>
</dbReference>
<evidence type="ECO:0000313" key="10">
    <source>
        <dbReference type="Proteomes" id="UP001597182"/>
    </source>
</evidence>
<feature type="transmembrane region" description="Helical" evidence="8">
    <location>
        <begin position="23"/>
        <end position="46"/>
    </location>
</feature>
<sequence length="123" mass="13306">MSSVEAGPSRVPRALRPFRRREYRLLVSSMAASLFATGIWLVAIVWQVIALGGGPAQLSVVAAANSGGLLLSVLVGGVAADRLRRRLVLCAVEAVRLAPRRARRRCGGTGRDRHRDPDDRVRP</sequence>
<dbReference type="Proteomes" id="UP001597182">
    <property type="component" value="Unassembled WGS sequence"/>
</dbReference>
<keyword evidence="10" id="KW-1185">Reference proteome</keyword>
<evidence type="ECO:0000313" key="9">
    <source>
        <dbReference type="EMBL" id="MFD1231870.1"/>
    </source>
</evidence>
<dbReference type="PANTHER" id="PTHR23513">
    <property type="entry name" value="INTEGRAL MEMBRANE EFFLUX PROTEIN-RELATED"/>
    <property type="match status" value="1"/>
</dbReference>
<evidence type="ECO:0000256" key="4">
    <source>
        <dbReference type="ARBA" id="ARBA00022692"/>
    </source>
</evidence>
<feature type="compositionally biased region" description="Basic and acidic residues" evidence="7">
    <location>
        <begin position="110"/>
        <end position="123"/>
    </location>
</feature>
<reference evidence="10" key="1">
    <citation type="journal article" date="2019" name="Int. J. Syst. Evol. Microbiol.">
        <title>The Global Catalogue of Microorganisms (GCM) 10K type strain sequencing project: providing services to taxonomists for standard genome sequencing and annotation.</title>
        <authorList>
            <consortium name="The Broad Institute Genomics Platform"/>
            <consortium name="The Broad Institute Genome Sequencing Center for Infectious Disease"/>
            <person name="Wu L."/>
            <person name="Ma J."/>
        </authorList>
    </citation>
    <scope>NUCLEOTIDE SEQUENCE [LARGE SCALE GENOMIC DNA]</scope>
    <source>
        <strain evidence="10">CCUG 49018</strain>
    </source>
</reference>
<feature type="region of interest" description="Disordered" evidence="7">
    <location>
        <begin position="103"/>
        <end position="123"/>
    </location>
</feature>
<dbReference type="Gene3D" id="1.20.1250.20">
    <property type="entry name" value="MFS general substrate transporter like domains"/>
    <property type="match status" value="1"/>
</dbReference>
<evidence type="ECO:0008006" key="11">
    <source>
        <dbReference type="Google" id="ProtNLM"/>
    </source>
</evidence>
<keyword evidence="6 8" id="KW-0472">Membrane</keyword>
<evidence type="ECO:0000256" key="5">
    <source>
        <dbReference type="ARBA" id="ARBA00022989"/>
    </source>
</evidence>
<accession>A0ABW3VBB7</accession>
<feature type="non-terminal residue" evidence="9">
    <location>
        <position position="123"/>
    </location>
</feature>
<gene>
    <name evidence="9" type="ORF">ACFQ34_01100</name>
</gene>
<proteinExistence type="predicted"/>
<evidence type="ECO:0000256" key="3">
    <source>
        <dbReference type="ARBA" id="ARBA00022475"/>
    </source>
</evidence>
<keyword evidence="2" id="KW-0813">Transport</keyword>
<protein>
    <recommendedName>
        <fullName evidence="11">Transmembrane secretion effector</fullName>
    </recommendedName>
</protein>
<comment type="caution">
    <text evidence="9">The sequence shown here is derived from an EMBL/GenBank/DDBJ whole genome shotgun (WGS) entry which is preliminary data.</text>
</comment>
<dbReference type="InterPro" id="IPR036259">
    <property type="entry name" value="MFS_trans_sf"/>
</dbReference>
<feature type="transmembrane region" description="Helical" evidence="8">
    <location>
        <begin position="58"/>
        <end position="79"/>
    </location>
</feature>
<organism evidence="9 10">
    <name type="scientific">Pseudonocardia benzenivorans</name>
    <dbReference type="NCBI Taxonomy" id="228005"/>
    <lineage>
        <taxon>Bacteria</taxon>
        <taxon>Bacillati</taxon>
        <taxon>Actinomycetota</taxon>
        <taxon>Actinomycetes</taxon>
        <taxon>Pseudonocardiales</taxon>
        <taxon>Pseudonocardiaceae</taxon>
        <taxon>Pseudonocardia</taxon>
    </lineage>
</organism>
<evidence type="ECO:0000256" key="7">
    <source>
        <dbReference type="SAM" id="MobiDB-lite"/>
    </source>
</evidence>
<dbReference type="SUPFAM" id="SSF103473">
    <property type="entry name" value="MFS general substrate transporter"/>
    <property type="match status" value="1"/>
</dbReference>
<evidence type="ECO:0000256" key="2">
    <source>
        <dbReference type="ARBA" id="ARBA00022448"/>
    </source>
</evidence>
<evidence type="ECO:0000256" key="1">
    <source>
        <dbReference type="ARBA" id="ARBA00004429"/>
    </source>
</evidence>
<evidence type="ECO:0000256" key="6">
    <source>
        <dbReference type="ARBA" id="ARBA00023136"/>
    </source>
</evidence>
<keyword evidence="5 8" id="KW-1133">Transmembrane helix</keyword>